<dbReference type="InterPro" id="IPR000150">
    <property type="entry name" value="Cof"/>
</dbReference>
<evidence type="ECO:0000313" key="2">
    <source>
        <dbReference type="EMBL" id="MDT2516217.1"/>
    </source>
</evidence>
<dbReference type="GO" id="GO:0000287">
    <property type="term" value="F:magnesium ion binding"/>
    <property type="evidence" value="ECO:0007669"/>
    <property type="project" value="TreeGrafter"/>
</dbReference>
<dbReference type="EMBL" id="JARPWY010000070">
    <property type="protein sequence ID" value="MDT2516217.1"/>
    <property type="molecule type" value="Genomic_DNA"/>
</dbReference>
<evidence type="ECO:0000313" key="4">
    <source>
        <dbReference type="Proteomes" id="UP000288388"/>
    </source>
</evidence>
<protein>
    <submittedName>
        <fullName evidence="3">Cof-type HAD-IIB family hydrolase</fullName>
    </submittedName>
    <submittedName>
        <fullName evidence="1">HAD family hydrolase</fullName>
    </submittedName>
</protein>
<dbReference type="GO" id="GO:0016791">
    <property type="term" value="F:phosphatase activity"/>
    <property type="evidence" value="ECO:0007669"/>
    <property type="project" value="TreeGrafter"/>
</dbReference>
<gene>
    <name evidence="3" type="ORF">EK398_21655</name>
    <name evidence="1" type="ORF">P7D43_11910</name>
    <name evidence="2" type="ORF">P7D79_18485</name>
</gene>
<dbReference type="SUPFAM" id="SSF56784">
    <property type="entry name" value="HAD-like"/>
    <property type="match status" value="1"/>
</dbReference>
<evidence type="ECO:0000313" key="1">
    <source>
        <dbReference type="EMBL" id="MDT2403084.1"/>
    </source>
</evidence>
<dbReference type="PANTHER" id="PTHR10000">
    <property type="entry name" value="PHOSPHOSERINE PHOSPHATASE"/>
    <property type="match status" value="1"/>
</dbReference>
<dbReference type="PANTHER" id="PTHR10000:SF25">
    <property type="entry name" value="PHOSPHATASE YKRA-RELATED"/>
    <property type="match status" value="1"/>
</dbReference>
<sequence length="256" mass="28463">MKKLAFFDLDGTLCSGGSLRVDQETLDAFDQLRENEVLPIIATGRSYYEVKELLTLLKAEHFVLSNGCYVRLAGKTIQNAKFSASEIEKILAIAKENRLAAGYFNQREFAVNRLSDVVKEHIAYMGIQEIPISPNFFHKNPVNFMNLYLNEELEKKISAELASVADTVRFAPLAIDVLPKTVSKGTAIQKLLSSMSGTQLETYAFGDQNNDLSMFQLVDYGVAMRDGTDQLKSQASYVAKTENGVLEGLKHYGLIS</sequence>
<organism evidence="3 4">
    <name type="scientific">Enterococcus avium</name>
    <name type="common">Streptococcus avium</name>
    <dbReference type="NCBI Taxonomy" id="33945"/>
    <lineage>
        <taxon>Bacteria</taxon>
        <taxon>Bacillati</taxon>
        <taxon>Bacillota</taxon>
        <taxon>Bacilli</taxon>
        <taxon>Lactobacillales</taxon>
        <taxon>Enterococcaceae</taxon>
        <taxon>Enterococcus</taxon>
    </lineage>
</organism>
<dbReference type="GO" id="GO:0005829">
    <property type="term" value="C:cytosol"/>
    <property type="evidence" value="ECO:0007669"/>
    <property type="project" value="TreeGrafter"/>
</dbReference>
<dbReference type="SFLD" id="SFLDS00003">
    <property type="entry name" value="Haloacid_Dehalogenase"/>
    <property type="match status" value="1"/>
</dbReference>
<dbReference type="Proteomes" id="UP001264335">
    <property type="component" value="Unassembled WGS sequence"/>
</dbReference>
<dbReference type="EMBL" id="JARPWH010000039">
    <property type="protein sequence ID" value="MDT2403084.1"/>
    <property type="molecule type" value="Genomic_DNA"/>
</dbReference>
<dbReference type="EMBL" id="RYZS01000002">
    <property type="protein sequence ID" value="RVU93060.1"/>
    <property type="molecule type" value="Genomic_DNA"/>
</dbReference>
<reference evidence="1 5" key="2">
    <citation type="submission" date="2023-03" db="EMBL/GenBank/DDBJ databases">
        <authorList>
            <person name="Shen W."/>
            <person name="Cai J."/>
        </authorList>
    </citation>
    <scope>NUCLEOTIDE SEQUENCE</scope>
    <source>
        <strain evidence="1">P33-2</strain>
        <strain evidence="2 5">Y2</strain>
    </source>
</reference>
<proteinExistence type="predicted"/>
<dbReference type="Gene3D" id="3.30.1240.10">
    <property type="match status" value="1"/>
</dbReference>
<evidence type="ECO:0000313" key="3">
    <source>
        <dbReference type="EMBL" id="RVU93060.1"/>
    </source>
</evidence>
<dbReference type="InterPro" id="IPR036412">
    <property type="entry name" value="HAD-like_sf"/>
</dbReference>
<dbReference type="InterPro" id="IPR023214">
    <property type="entry name" value="HAD_sf"/>
</dbReference>
<dbReference type="InterPro" id="IPR006379">
    <property type="entry name" value="HAD-SF_hydro_IIB"/>
</dbReference>
<dbReference type="RefSeq" id="WP_048717756.1">
    <property type="nucleotide sequence ID" value="NZ_JADPDV010000030.1"/>
</dbReference>
<accession>A0A2N8PS70</accession>
<dbReference type="NCBIfam" id="TIGR01484">
    <property type="entry name" value="HAD-SF-IIB"/>
    <property type="match status" value="1"/>
</dbReference>
<dbReference type="AlphaFoldDB" id="A0A2N8PS70"/>
<reference evidence="3 4" key="1">
    <citation type="submission" date="2018-12" db="EMBL/GenBank/DDBJ databases">
        <title>A novel vanA-carrying plasmid in a clinical isolate of Enterococcus avium.</title>
        <authorList>
            <person name="Bernasconi O.J."/>
            <person name="Luzzaro F."/>
            <person name="Endimiani A."/>
        </authorList>
    </citation>
    <scope>NUCLEOTIDE SEQUENCE [LARGE SCALE GENOMIC DNA]</scope>
    <source>
        <strain evidence="3 4">LC0559/18</strain>
    </source>
</reference>
<keyword evidence="3" id="KW-0378">Hydrolase</keyword>
<name>A0A2N8PS70_ENTAV</name>
<evidence type="ECO:0000313" key="5">
    <source>
        <dbReference type="Proteomes" id="UP001264335"/>
    </source>
</evidence>
<dbReference type="Pfam" id="PF08282">
    <property type="entry name" value="Hydrolase_3"/>
    <property type="match status" value="1"/>
</dbReference>
<dbReference type="Gene3D" id="3.40.50.1000">
    <property type="entry name" value="HAD superfamily/HAD-like"/>
    <property type="match status" value="1"/>
</dbReference>
<dbReference type="NCBIfam" id="TIGR00099">
    <property type="entry name" value="Cof-subfamily"/>
    <property type="match status" value="1"/>
</dbReference>
<dbReference type="Proteomes" id="UP000288388">
    <property type="component" value="Unassembled WGS sequence"/>
</dbReference>
<dbReference type="PROSITE" id="PS01229">
    <property type="entry name" value="COF_2"/>
    <property type="match status" value="1"/>
</dbReference>
<dbReference type="Proteomes" id="UP001260773">
    <property type="component" value="Unassembled WGS sequence"/>
</dbReference>
<comment type="caution">
    <text evidence="3">The sequence shown here is derived from an EMBL/GenBank/DDBJ whole genome shotgun (WGS) entry which is preliminary data.</text>
</comment>
<dbReference type="SFLD" id="SFLDG01140">
    <property type="entry name" value="C2.B:_Phosphomannomutase_and_P"/>
    <property type="match status" value="1"/>
</dbReference>